<organism evidence="3 4">
    <name type="scientific">Ditylenchus dipsaci</name>
    <dbReference type="NCBI Taxonomy" id="166011"/>
    <lineage>
        <taxon>Eukaryota</taxon>
        <taxon>Metazoa</taxon>
        <taxon>Ecdysozoa</taxon>
        <taxon>Nematoda</taxon>
        <taxon>Chromadorea</taxon>
        <taxon>Rhabditida</taxon>
        <taxon>Tylenchina</taxon>
        <taxon>Tylenchomorpha</taxon>
        <taxon>Sphaerularioidea</taxon>
        <taxon>Anguinidae</taxon>
        <taxon>Anguininae</taxon>
        <taxon>Ditylenchus</taxon>
    </lineage>
</organism>
<feature type="region of interest" description="Disordered" evidence="1">
    <location>
        <begin position="1"/>
        <end position="29"/>
    </location>
</feature>
<protein>
    <submittedName>
        <fullName evidence="4">MADF domain-containing protein</fullName>
    </submittedName>
</protein>
<evidence type="ECO:0000256" key="1">
    <source>
        <dbReference type="SAM" id="MobiDB-lite"/>
    </source>
</evidence>
<sequence>MSVWKNLRSSYKKKKDKKLPSGSASEPEKQKWVHYAEMNFLKNHIEDRIAQSSTLVQCSELVIDEEGENQSTSKRES</sequence>
<dbReference type="Proteomes" id="UP000887574">
    <property type="component" value="Unplaced"/>
</dbReference>
<accession>A0A915D6S1</accession>
<dbReference type="Pfam" id="PF10545">
    <property type="entry name" value="MADF_DNA_bdg"/>
    <property type="match status" value="1"/>
</dbReference>
<evidence type="ECO:0000313" key="4">
    <source>
        <dbReference type="WBParaSite" id="jg16639"/>
    </source>
</evidence>
<name>A0A915D6S1_9BILA</name>
<dbReference type="WBParaSite" id="jg16639">
    <property type="protein sequence ID" value="jg16639"/>
    <property type="gene ID" value="jg16639"/>
</dbReference>
<feature type="domain" description="MADF" evidence="2">
    <location>
        <begin position="4"/>
        <end position="41"/>
    </location>
</feature>
<dbReference type="AlphaFoldDB" id="A0A915D6S1"/>
<evidence type="ECO:0000313" key="3">
    <source>
        <dbReference type="Proteomes" id="UP000887574"/>
    </source>
</evidence>
<proteinExistence type="predicted"/>
<reference evidence="4" key="1">
    <citation type="submission" date="2022-11" db="UniProtKB">
        <authorList>
            <consortium name="WormBaseParasite"/>
        </authorList>
    </citation>
    <scope>IDENTIFICATION</scope>
</reference>
<evidence type="ECO:0000259" key="2">
    <source>
        <dbReference type="Pfam" id="PF10545"/>
    </source>
</evidence>
<dbReference type="InterPro" id="IPR006578">
    <property type="entry name" value="MADF-dom"/>
</dbReference>
<keyword evidence="3" id="KW-1185">Reference proteome</keyword>